<evidence type="ECO:0000313" key="2">
    <source>
        <dbReference type="EMBL" id="EDS72019.1"/>
    </source>
</evidence>
<dbReference type="Proteomes" id="UP000005178">
    <property type="component" value="Unassembled WGS sequence"/>
</dbReference>
<reference evidence="2" key="2">
    <citation type="submission" date="2013-08" db="EMBL/GenBank/DDBJ databases">
        <title>Draft genome sequence of Anaerofustis stercorihominis (DSM 17244).</title>
        <authorList>
            <person name="Sudarsanam P."/>
            <person name="Ley R."/>
            <person name="Guruge J."/>
            <person name="Turnbaugh P.J."/>
            <person name="Mahowald M."/>
            <person name="Liep D."/>
            <person name="Gordon J."/>
        </authorList>
    </citation>
    <scope>NUCLEOTIDE SEQUENCE</scope>
    <source>
        <strain evidence="2">DSM 17244</strain>
    </source>
</reference>
<dbReference type="HOGENOM" id="CLU_110721_0_0_9"/>
<sequence length="161" mass="18743">MKQELLINEMINYNKNDPKRIQHFIKVHSFAKTIGVLEHLDKETLFTLETAAITHDIGIKLSEEKYGKCTGKMQEQEGPPEARELLTKLDYESKIIERVCYLIGHHHTYTDINGLDYQILVEADFLVNIYEDNLKEESIKNIKNKIFKTKSGIDILCNIYL</sequence>
<comment type="caution">
    <text evidence="2">The sequence shown here is derived from an EMBL/GenBank/DDBJ whole genome shotgun (WGS) entry which is preliminary data.</text>
</comment>
<evidence type="ECO:0000259" key="1">
    <source>
        <dbReference type="Pfam" id="PF01966"/>
    </source>
</evidence>
<dbReference type="Pfam" id="PF01966">
    <property type="entry name" value="HD"/>
    <property type="match status" value="1"/>
</dbReference>
<proteinExistence type="predicted"/>
<dbReference type="OrthoDB" id="155250at2"/>
<dbReference type="SUPFAM" id="SSF109604">
    <property type="entry name" value="HD-domain/PDEase-like"/>
    <property type="match status" value="1"/>
</dbReference>
<dbReference type="RefSeq" id="WP_007050489.1">
    <property type="nucleotide sequence ID" value="NZ_DS560019.1"/>
</dbReference>
<dbReference type="InterPro" id="IPR003607">
    <property type="entry name" value="HD/PDEase_dom"/>
</dbReference>
<dbReference type="AlphaFoldDB" id="B1C8V9"/>
<accession>B1C8V9</accession>
<feature type="domain" description="HD" evidence="1">
    <location>
        <begin position="20"/>
        <end position="113"/>
    </location>
</feature>
<organism evidence="2 3">
    <name type="scientific">Anaerofustis stercorihominis DSM 17244</name>
    <dbReference type="NCBI Taxonomy" id="445971"/>
    <lineage>
        <taxon>Bacteria</taxon>
        <taxon>Bacillati</taxon>
        <taxon>Bacillota</taxon>
        <taxon>Clostridia</taxon>
        <taxon>Eubacteriales</taxon>
        <taxon>Eubacteriaceae</taxon>
        <taxon>Anaerofustis</taxon>
    </lineage>
</organism>
<protein>
    <submittedName>
        <fullName evidence="2">HD domain protein</fullName>
    </submittedName>
</protein>
<dbReference type="Gene3D" id="1.10.3210.10">
    <property type="entry name" value="Hypothetical protein af1432"/>
    <property type="match status" value="1"/>
</dbReference>
<dbReference type="STRING" id="445971.ANASTE_01727"/>
<dbReference type="eggNOG" id="COG2206">
    <property type="taxonomic scope" value="Bacteria"/>
</dbReference>
<keyword evidence="3" id="KW-1185">Reference proteome</keyword>
<reference evidence="2" key="1">
    <citation type="submission" date="2008-01" db="EMBL/GenBank/DDBJ databases">
        <authorList>
            <person name="Fulton L."/>
            <person name="Clifton S."/>
            <person name="Fulton B."/>
            <person name="Xu J."/>
            <person name="Minx P."/>
            <person name="Pepin K.H."/>
            <person name="Johnson M."/>
            <person name="Thiruvilangam P."/>
            <person name="Bhonagiri V."/>
            <person name="Nash W.E."/>
            <person name="Mardis E.R."/>
            <person name="Wilson R.K."/>
        </authorList>
    </citation>
    <scope>NUCLEOTIDE SEQUENCE [LARGE SCALE GENOMIC DNA]</scope>
    <source>
        <strain evidence="2">DSM 17244</strain>
    </source>
</reference>
<name>B1C8V9_9FIRM</name>
<dbReference type="CDD" id="cd00077">
    <property type="entry name" value="HDc"/>
    <property type="match status" value="1"/>
</dbReference>
<evidence type="ECO:0000313" key="3">
    <source>
        <dbReference type="Proteomes" id="UP000005178"/>
    </source>
</evidence>
<dbReference type="GeneID" id="98000783"/>
<dbReference type="InterPro" id="IPR006674">
    <property type="entry name" value="HD_domain"/>
</dbReference>
<dbReference type="EMBL" id="ABIL02000006">
    <property type="protein sequence ID" value="EDS72019.1"/>
    <property type="molecule type" value="Genomic_DNA"/>
</dbReference>
<gene>
    <name evidence="2" type="ORF">ANASTE_01727</name>
</gene>